<evidence type="ECO:0000256" key="4">
    <source>
        <dbReference type="ARBA" id="ARBA00035173"/>
    </source>
</evidence>
<dbReference type="InterPro" id="IPR001394">
    <property type="entry name" value="Peptidase_C19_UCH"/>
</dbReference>
<dbReference type="InterPro" id="IPR011992">
    <property type="entry name" value="EF-hand-dom_pair"/>
</dbReference>
<dbReference type="Pfam" id="PF06337">
    <property type="entry name" value="DUSP"/>
    <property type="match status" value="1"/>
</dbReference>
<accession>A0A0K2TYK3</accession>
<dbReference type="InterPro" id="IPR028889">
    <property type="entry name" value="USP"/>
</dbReference>
<dbReference type="PROSITE" id="PS50053">
    <property type="entry name" value="UBIQUITIN_2"/>
    <property type="match status" value="1"/>
</dbReference>
<feature type="domain" description="Ubiquitin-like" evidence="5">
    <location>
        <begin position="557"/>
        <end position="623"/>
    </location>
</feature>
<evidence type="ECO:0000259" key="8">
    <source>
        <dbReference type="PROSITE" id="PS51283"/>
    </source>
</evidence>
<dbReference type="Gene3D" id="3.10.20.90">
    <property type="entry name" value="Phosphatidylinositol 3-kinase Catalytic Subunit, Chain A, domain 1"/>
    <property type="match status" value="1"/>
</dbReference>
<dbReference type="Gene3D" id="3.90.70.10">
    <property type="entry name" value="Cysteine proteinases"/>
    <property type="match status" value="1"/>
</dbReference>
<dbReference type="Gene3D" id="3.30.2230.10">
    <property type="entry name" value="DUSP-like"/>
    <property type="match status" value="1"/>
</dbReference>
<dbReference type="EMBL" id="HACA01013559">
    <property type="protein sequence ID" value="CDW30920.1"/>
    <property type="molecule type" value="Transcribed_RNA"/>
</dbReference>
<protein>
    <recommendedName>
        <fullName evidence="4">Ubiquitin carboxyl-terminal hydrolase 48</fullName>
        <ecNumber evidence="2">3.4.19.12</ecNumber>
    </recommendedName>
</protein>
<organism evidence="9">
    <name type="scientific">Lepeophtheirus salmonis</name>
    <name type="common">Salmon louse</name>
    <name type="synonym">Caligus salmonis</name>
    <dbReference type="NCBI Taxonomy" id="72036"/>
    <lineage>
        <taxon>Eukaryota</taxon>
        <taxon>Metazoa</taxon>
        <taxon>Ecdysozoa</taxon>
        <taxon>Arthropoda</taxon>
        <taxon>Crustacea</taxon>
        <taxon>Multicrustacea</taxon>
        <taxon>Hexanauplia</taxon>
        <taxon>Copepoda</taxon>
        <taxon>Siphonostomatoida</taxon>
        <taxon>Caligidae</taxon>
        <taxon>Lepeophtheirus</taxon>
    </lineage>
</organism>
<evidence type="ECO:0000313" key="9">
    <source>
        <dbReference type="EMBL" id="CDW30920.1"/>
    </source>
</evidence>
<dbReference type="InterPro" id="IPR038765">
    <property type="entry name" value="Papain-like_cys_pep_sf"/>
</dbReference>
<dbReference type="GO" id="GO:0005794">
    <property type="term" value="C:Golgi apparatus"/>
    <property type="evidence" value="ECO:0007669"/>
    <property type="project" value="TreeGrafter"/>
</dbReference>
<dbReference type="SMART" id="SM00695">
    <property type="entry name" value="DUSP"/>
    <property type="match status" value="1"/>
</dbReference>
<dbReference type="InterPro" id="IPR050185">
    <property type="entry name" value="Ub_carboxyl-term_hydrolase"/>
</dbReference>
<dbReference type="Gene3D" id="1.10.238.10">
    <property type="entry name" value="EF-hand"/>
    <property type="match status" value="2"/>
</dbReference>
<evidence type="ECO:0000259" key="7">
    <source>
        <dbReference type="PROSITE" id="PS50235"/>
    </source>
</evidence>
<dbReference type="AlphaFoldDB" id="A0A0K2TYK3"/>
<dbReference type="GO" id="GO:0016579">
    <property type="term" value="P:protein deubiquitination"/>
    <property type="evidence" value="ECO:0007669"/>
    <property type="project" value="InterPro"/>
</dbReference>
<dbReference type="InterPro" id="IPR018247">
    <property type="entry name" value="EF_Hand_1_Ca_BS"/>
</dbReference>
<dbReference type="SUPFAM" id="SSF47473">
    <property type="entry name" value="EF-hand"/>
    <property type="match status" value="2"/>
</dbReference>
<comment type="catalytic activity">
    <reaction evidence="1">
        <text>Thiol-dependent hydrolysis of ester, thioester, amide, peptide and isopeptide bonds formed by the C-terminal Gly of ubiquitin (a 76-residue protein attached to proteins as an intracellular targeting signal).</text>
        <dbReference type="EC" id="3.4.19.12"/>
    </reaction>
</comment>
<gene>
    <name evidence="9" type="primary">USP32</name>
</gene>
<reference evidence="9" key="1">
    <citation type="submission" date="2014-05" db="EMBL/GenBank/DDBJ databases">
        <authorList>
            <person name="Chronopoulou M."/>
        </authorList>
    </citation>
    <scope>NUCLEOTIDE SEQUENCE</scope>
    <source>
        <tissue evidence="9">Whole organism</tissue>
    </source>
</reference>
<evidence type="ECO:0000259" key="6">
    <source>
        <dbReference type="PROSITE" id="PS50222"/>
    </source>
</evidence>
<proteinExistence type="predicted"/>
<dbReference type="PROSITE" id="PS50222">
    <property type="entry name" value="EF_HAND_2"/>
    <property type="match status" value="2"/>
</dbReference>
<dbReference type="FunFam" id="3.90.70.10:FF:000018">
    <property type="entry name" value="Ubiquitin carboxyl-terminal hydrolase 32"/>
    <property type="match status" value="1"/>
</dbReference>
<dbReference type="PROSITE" id="PS00018">
    <property type="entry name" value="EF_HAND_1"/>
    <property type="match status" value="2"/>
</dbReference>
<dbReference type="GO" id="GO:0004843">
    <property type="term" value="F:cysteine-type deubiquitinase activity"/>
    <property type="evidence" value="ECO:0007669"/>
    <property type="project" value="UniProtKB-EC"/>
</dbReference>
<dbReference type="PANTHER" id="PTHR21646:SF76">
    <property type="entry name" value="UBIQUITIN CARBOXYL-TERMINAL HYDROLASE 32"/>
    <property type="match status" value="1"/>
</dbReference>
<evidence type="ECO:0000259" key="5">
    <source>
        <dbReference type="PROSITE" id="PS50053"/>
    </source>
</evidence>
<dbReference type="InterPro" id="IPR035927">
    <property type="entry name" value="DUSP-like_sf"/>
</dbReference>
<dbReference type="PANTHER" id="PTHR21646">
    <property type="entry name" value="UBIQUITIN CARBOXYL-TERMINAL HYDROLASE"/>
    <property type="match status" value="1"/>
</dbReference>
<feature type="domain" description="DUSP" evidence="8">
    <location>
        <begin position="318"/>
        <end position="495"/>
    </location>
</feature>
<dbReference type="PROSITE" id="PS51283">
    <property type="entry name" value="DUSP"/>
    <property type="match status" value="1"/>
</dbReference>
<dbReference type="Pfam" id="PF13499">
    <property type="entry name" value="EF-hand_7"/>
    <property type="match status" value="1"/>
</dbReference>
<keyword evidence="3" id="KW-0106">Calcium</keyword>
<feature type="domain" description="EF-hand" evidence="6">
    <location>
        <begin position="223"/>
        <end position="258"/>
    </location>
</feature>
<dbReference type="EC" id="3.4.19.12" evidence="2"/>
<dbReference type="PROSITE" id="PS50235">
    <property type="entry name" value="USP_3"/>
    <property type="match status" value="1"/>
</dbReference>
<dbReference type="CDD" id="cd00051">
    <property type="entry name" value="EFh"/>
    <property type="match status" value="1"/>
</dbReference>
<dbReference type="Pfam" id="PF00443">
    <property type="entry name" value="UCH"/>
    <property type="match status" value="1"/>
</dbReference>
<dbReference type="OrthoDB" id="265776at2759"/>
<dbReference type="InterPro" id="IPR002048">
    <property type="entry name" value="EF_hand_dom"/>
</dbReference>
<evidence type="ECO:0000256" key="2">
    <source>
        <dbReference type="ARBA" id="ARBA00012759"/>
    </source>
</evidence>
<sequence>MDVLGDIVPSKLADRIYTLAVWSSSSSANAKGLNFREILSLLVLITRGTREEKIKMMFGLLTSSNGVCIEKSEMFRLVREWERDCLPHELQHLFAESEKVSYDRFLIWVENYPDCLGLSKWLLTPTDHFSLVNKLDTPTFYQTLAGVTHLDEEEIVELEKRFWTLTGSSHSGQIDLNLVKNIVSPPLPDDLAAPFFHALDENEDGHIDLKELSCGVSAACRGPELERQKFVFKMFDLNRDGVLNEDEFNSMITLVNEVYLQLNKNDGNSFVTKNYGKGTHLTLQEFLVWTTSCESGHMKEFSKLLYQLCHVCLGLKPLTRSNEGDIVRGWIEREEKLPHSSGSIWNLVSMNWWSNWHSYVNFHPHLTPKLLNKSKKLNAVASNHSQGVVATGYSSISDINSGSTTSLSSLSSKKSIDESNITSSANALPRPGHIDNSNLTIPSPYRISSLTGEGARLKPKIQQGKDFELVPKRLWEALILWYGDAGVMSLPRQTILNSNGVFEVELYPIAVKIMKHQVVPRPPQIPTVVGGYSAAAIHAAGNLPTTTRRYIANQAVFSRRTTINQISDFLSSRLVIKMEDMRLWFYRDDLNMKQLSENECRTLEDLGFRDDDGILVEVRSRDGTWPEEISSLMSGGNKNNFNNNNNNISGIKGVTGLNNLGNTCYMNAAIQCVAHTQILYKYFNNNCHLFELNRTNPLGMKGHIAKRFGDLVRDMWSGEARTIAPIKLRWTIGRYRQHFSGFQQQDSQELLAFLLDGLHEDLNRVTEKSYFELKDSDGRPDDEVAAEAWESHSARNKSIIVDLFHGQLKSKVTCKVCGHESVRFDPFTYLSLPLPMESSVHIEVIVIRQNGSIPTKYGLTLDMDSKYTAIRNHLTKLCRIPAENLILVDVVNAQFRVPPSEEQKVKNMNGTCIFAYEFKARPESKLSHVTTTGNTQTFSDIQRSRCTRNIF</sequence>
<evidence type="ECO:0000256" key="1">
    <source>
        <dbReference type="ARBA" id="ARBA00000707"/>
    </source>
</evidence>
<name>A0A0K2TYK3_LEPSM</name>
<dbReference type="InterPro" id="IPR018200">
    <property type="entry name" value="USP_CS"/>
</dbReference>
<evidence type="ECO:0000256" key="3">
    <source>
        <dbReference type="ARBA" id="ARBA00022837"/>
    </source>
</evidence>
<dbReference type="InterPro" id="IPR000626">
    <property type="entry name" value="Ubiquitin-like_dom"/>
</dbReference>
<dbReference type="PROSITE" id="PS00972">
    <property type="entry name" value="USP_1"/>
    <property type="match status" value="1"/>
</dbReference>
<dbReference type="SUPFAM" id="SSF54001">
    <property type="entry name" value="Cysteine proteinases"/>
    <property type="match status" value="1"/>
</dbReference>
<dbReference type="SUPFAM" id="SSF143791">
    <property type="entry name" value="DUSP-like"/>
    <property type="match status" value="1"/>
</dbReference>
<feature type="domain" description="USP" evidence="7">
    <location>
        <begin position="655"/>
        <end position="951"/>
    </location>
</feature>
<dbReference type="InterPro" id="IPR006615">
    <property type="entry name" value="Pept_C19_DUSP"/>
</dbReference>
<dbReference type="GO" id="GO:0005509">
    <property type="term" value="F:calcium ion binding"/>
    <property type="evidence" value="ECO:0007669"/>
    <property type="project" value="InterPro"/>
</dbReference>
<dbReference type="SMART" id="SM00054">
    <property type="entry name" value="EFh"/>
    <property type="match status" value="2"/>
</dbReference>
<feature type="domain" description="EF-hand" evidence="6">
    <location>
        <begin position="195"/>
        <end position="222"/>
    </location>
</feature>